<gene>
    <name evidence="4" type="ORF">Anas_08909</name>
</gene>
<evidence type="ECO:0000256" key="1">
    <source>
        <dbReference type="ARBA" id="ARBA00004613"/>
    </source>
</evidence>
<evidence type="ECO:0000256" key="2">
    <source>
        <dbReference type="ARBA" id="ARBA00022525"/>
    </source>
</evidence>
<evidence type="ECO:0000313" key="4">
    <source>
        <dbReference type="EMBL" id="KAB7497276.1"/>
    </source>
</evidence>
<accession>A0A5N5SST5</accession>
<comment type="caution">
    <text evidence="4">The sequence shown here is derived from an EMBL/GenBank/DDBJ whole genome shotgun (WGS) entry which is preliminary data.</text>
</comment>
<keyword evidence="5" id="KW-1185">Reference proteome</keyword>
<feature type="domain" description="Single" evidence="3">
    <location>
        <begin position="118"/>
        <end position="187"/>
    </location>
</feature>
<dbReference type="SMART" id="SM01318">
    <property type="entry name" value="SVWC"/>
    <property type="match status" value="1"/>
</dbReference>
<name>A0A5N5SST5_9CRUS</name>
<comment type="subcellular location">
    <subcellularLocation>
        <location evidence="1">Secreted</location>
    </subcellularLocation>
</comment>
<dbReference type="Pfam" id="PF15430">
    <property type="entry name" value="SVWC"/>
    <property type="match status" value="1"/>
</dbReference>
<dbReference type="InterPro" id="IPR029277">
    <property type="entry name" value="SVWC_dom"/>
</dbReference>
<evidence type="ECO:0000313" key="5">
    <source>
        <dbReference type="Proteomes" id="UP000326759"/>
    </source>
</evidence>
<dbReference type="AlphaFoldDB" id="A0A5N5SST5"/>
<dbReference type="Proteomes" id="UP000326759">
    <property type="component" value="Unassembled WGS sequence"/>
</dbReference>
<sequence length="304" mass="34088">MRNCSSLSKDSKILDVSQSSLERVCNNITKNQSPILHFNRVKCNKHCLFELFNCLAEALLIEGENTFTGEMKALKKGLKSECLLLTFVLIVNSVFSLKPKNILNPNFKNSELKVLKGCPLEDGSIIEFGVSRTLPGCKALRCIKEEISFALILQSCEVTKNDIPPGCKIIPRPELQYPKCCNILLHCEKVTTHVSPVVYTHKNISQLERKDSINKVGINEPQIKEIISSDVIKRNKKEEATRYRRELSSSAKPKTPIVKGVKKIKGCVTEFGFMDIDEEFVLPGCSKARCLETAEGEVALVIFR</sequence>
<proteinExistence type="predicted"/>
<protein>
    <recommendedName>
        <fullName evidence="3">Single domain-containing protein</fullName>
    </recommendedName>
</protein>
<keyword evidence="2" id="KW-0964">Secreted</keyword>
<reference evidence="4 5" key="1">
    <citation type="journal article" date="2019" name="PLoS Biol.">
        <title>Sex chromosomes control vertical transmission of feminizing Wolbachia symbionts in an isopod.</title>
        <authorList>
            <person name="Becking T."/>
            <person name="Chebbi M.A."/>
            <person name="Giraud I."/>
            <person name="Moumen B."/>
            <person name="Laverre T."/>
            <person name="Caubet Y."/>
            <person name="Peccoud J."/>
            <person name="Gilbert C."/>
            <person name="Cordaux R."/>
        </authorList>
    </citation>
    <scope>NUCLEOTIDE SEQUENCE [LARGE SCALE GENOMIC DNA]</scope>
    <source>
        <strain evidence="4">ANa2</strain>
        <tissue evidence="4">Whole body excluding digestive tract and cuticle</tissue>
    </source>
</reference>
<dbReference type="GO" id="GO:0005576">
    <property type="term" value="C:extracellular region"/>
    <property type="evidence" value="ECO:0007669"/>
    <property type="project" value="UniProtKB-SubCell"/>
</dbReference>
<organism evidence="4 5">
    <name type="scientific">Armadillidium nasatum</name>
    <dbReference type="NCBI Taxonomy" id="96803"/>
    <lineage>
        <taxon>Eukaryota</taxon>
        <taxon>Metazoa</taxon>
        <taxon>Ecdysozoa</taxon>
        <taxon>Arthropoda</taxon>
        <taxon>Crustacea</taxon>
        <taxon>Multicrustacea</taxon>
        <taxon>Malacostraca</taxon>
        <taxon>Eumalacostraca</taxon>
        <taxon>Peracarida</taxon>
        <taxon>Isopoda</taxon>
        <taxon>Oniscidea</taxon>
        <taxon>Crinocheta</taxon>
        <taxon>Armadillidiidae</taxon>
        <taxon>Armadillidium</taxon>
    </lineage>
</organism>
<evidence type="ECO:0000259" key="3">
    <source>
        <dbReference type="SMART" id="SM01318"/>
    </source>
</evidence>
<dbReference type="EMBL" id="SEYY01020479">
    <property type="protein sequence ID" value="KAB7497276.1"/>
    <property type="molecule type" value="Genomic_DNA"/>
</dbReference>